<name>A0AA36FDR7_OCTVU</name>
<dbReference type="EMBL" id="OX597830">
    <property type="protein sequence ID" value="CAI9735321.1"/>
    <property type="molecule type" value="Genomic_DNA"/>
</dbReference>
<evidence type="ECO:0000313" key="3">
    <source>
        <dbReference type="Proteomes" id="UP001162480"/>
    </source>
</evidence>
<accession>A0AA36FDR7</accession>
<protein>
    <submittedName>
        <fullName evidence="2">Uncharacterized protein</fullName>
    </submittedName>
</protein>
<organism evidence="2 3">
    <name type="scientific">Octopus vulgaris</name>
    <name type="common">Common octopus</name>
    <dbReference type="NCBI Taxonomy" id="6645"/>
    <lineage>
        <taxon>Eukaryota</taxon>
        <taxon>Metazoa</taxon>
        <taxon>Spiralia</taxon>
        <taxon>Lophotrochozoa</taxon>
        <taxon>Mollusca</taxon>
        <taxon>Cephalopoda</taxon>
        <taxon>Coleoidea</taxon>
        <taxon>Octopodiformes</taxon>
        <taxon>Octopoda</taxon>
        <taxon>Incirrata</taxon>
        <taxon>Octopodidae</taxon>
        <taxon>Octopus</taxon>
    </lineage>
</organism>
<evidence type="ECO:0000313" key="2">
    <source>
        <dbReference type="EMBL" id="CAI9735321.1"/>
    </source>
</evidence>
<dbReference type="Proteomes" id="UP001162480">
    <property type="component" value="Chromosome 17"/>
</dbReference>
<feature type="compositionally biased region" description="Polar residues" evidence="1">
    <location>
        <begin position="53"/>
        <end position="64"/>
    </location>
</feature>
<feature type="compositionally biased region" description="Basic and acidic residues" evidence="1">
    <location>
        <begin position="36"/>
        <end position="52"/>
    </location>
</feature>
<proteinExistence type="predicted"/>
<gene>
    <name evidence="2" type="ORF">OCTVUL_1B017369</name>
</gene>
<reference evidence="2" key="1">
    <citation type="submission" date="2023-08" db="EMBL/GenBank/DDBJ databases">
        <authorList>
            <person name="Alioto T."/>
            <person name="Alioto T."/>
            <person name="Gomez Garrido J."/>
        </authorList>
    </citation>
    <scope>NUCLEOTIDE SEQUENCE</scope>
</reference>
<feature type="region of interest" description="Disordered" evidence="1">
    <location>
        <begin position="25"/>
        <end position="64"/>
    </location>
</feature>
<keyword evidence="3" id="KW-1185">Reference proteome</keyword>
<sequence>MQETCAMALPEETEARKNVYQLRTKKSRAMETPQETETRTNTDRLKKQDSRENTTLPQIQQRQANKQLGRCPLDFIDKASIPSSTFDSLSYFTDISYTKCLLRRS</sequence>
<dbReference type="AlphaFoldDB" id="A0AA36FDR7"/>
<evidence type="ECO:0000256" key="1">
    <source>
        <dbReference type="SAM" id="MobiDB-lite"/>
    </source>
</evidence>